<proteinExistence type="predicted"/>
<gene>
    <name evidence="2" type="ORF">BD410DRAFT_846131</name>
</gene>
<dbReference type="AlphaFoldDB" id="A0A4Y7PIT7"/>
<accession>A0A4Y7PIT7</accession>
<dbReference type="OrthoDB" id="107110at2759"/>
<dbReference type="VEuPathDB" id="FungiDB:BD410DRAFT_846131"/>
<keyword evidence="1" id="KW-0175">Coiled coil</keyword>
<feature type="coiled-coil region" evidence="1">
    <location>
        <begin position="70"/>
        <end position="97"/>
    </location>
</feature>
<sequence>MRSPGFPDSCSALVQGQVKFRIKSDNIAERAIRPLGIPRDPNTPLPYLTLLMEFGIERKIKNPIEVKVFQNVSKQRRVELQNDLEDAQKNYEKVVNDKMHETVCNAARKVVHDAQEAYDNVGRFSIAVYGATSRAYRILDTAKLEQPFQIFLNVISLSRDAEAKVEPMRPLRSLDPNSTYNRWMVRYQVPPGYVYEQEKSDEDEENSGLGNDDMSVDDLILNII</sequence>
<protein>
    <submittedName>
        <fullName evidence="2">Uncharacterized protein</fullName>
    </submittedName>
</protein>
<keyword evidence="3" id="KW-1185">Reference proteome</keyword>
<organism evidence="2 3">
    <name type="scientific">Rickenella mellea</name>
    <dbReference type="NCBI Taxonomy" id="50990"/>
    <lineage>
        <taxon>Eukaryota</taxon>
        <taxon>Fungi</taxon>
        <taxon>Dikarya</taxon>
        <taxon>Basidiomycota</taxon>
        <taxon>Agaricomycotina</taxon>
        <taxon>Agaricomycetes</taxon>
        <taxon>Hymenochaetales</taxon>
        <taxon>Rickenellaceae</taxon>
        <taxon>Rickenella</taxon>
    </lineage>
</organism>
<evidence type="ECO:0000256" key="1">
    <source>
        <dbReference type="SAM" id="Coils"/>
    </source>
</evidence>
<evidence type="ECO:0000313" key="3">
    <source>
        <dbReference type="Proteomes" id="UP000294933"/>
    </source>
</evidence>
<reference evidence="2 3" key="1">
    <citation type="submission" date="2018-06" db="EMBL/GenBank/DDBJ databases">
        <title>A transcriptomic atlas of mushroom development highlights an independent origin of complex multicellularity.</title>
        <authorList>
            <consortium name="DOE Joint Genome Institute"/>
            <person name="Krizsan K."/>
            <person name="Almasi E."/>
            <person name="Merenyi Z."/>
            <person name="Sahu N."/>
            <person name="Viragh M."/>
            <person name="Koszo T."/>
            <person name="Mondo S."/>
            <person name="Kiss B."/>
            <person name="Balint B."/>
            <person name="Kues U."/>
            <person name="Barry K."/>
            <person name="Hegedus J.C."/>
            <person name="Henrissat B."/>
            <person name="Johnson J."/>
            <person name="Lipzen A."/>
            <person name="Ohm R."/>
            <person name="Nagy I."/>
            <person name="Pangilinan J."/>
            <person name="Yan J."/>
            <person name="Xiong Y."/>
            <person name="Grigoriev I.V."/>
            <person name="Hibbett D.S."/>
            <person name="Nagy L.G."/>
        </authorList>
    </citation>
    <scope>NUCLEOTIDE SEQUENCE [LARGE SCALE GENOMIC DNA]</scope>
    <source>
        <strain evidence="2 3">SZMC22713</strain>
    </source>
</reference>
<dbReference type="Proteomes" id="UP000294933">
    <property type="component" value="Unassembled WGS sequence"/>
</dbReference>
<dbReference type="EMBL" id="ML170353">
    <property type="protein sequence ID" value="TDL14330.1"/>
    <property type="molecule type" value="Genomic_DNA"/>
</dbReference>
<name>A0A4Y7PIT7_9AGAM</name>
<evidence type="ECO:0000313" key="2">
    <source>
        <dbReference type="EMBL" id="TDL14330.1"/>
    </source>
</evidence>